<feature type="signal peptide" evidence="1">
    <location>
        <begin position="1"/>
        <end position="25"/>
    </location>
</feature>
<organism evidence="2 3">
    <name type="scientific">Pseudanabaena catenata USMAC16</name>
    <dbReference type="NCBI Taxonomy" id="1855837"/>
    <lineage>
        <taxon>Bacteria</taxon>
        <taxon>Bacillati</taxon>
        <taxon>Cyanobacteriota</taxon>
        <taxon>Cyanophyceae</taxon>
        <taxon>Pseudanabaenales</taxon>
        <taxon>Pseudanabaenaceae</taxon>
        <taxon>Pseudanabaena</taxon>
    </lineage>
</organism>
<dbReference type="RefSeq" id="WP_009625641.1">
    <property type="nucleotide sequence ID" value="NZ_VBTY01000016.1"/>
</dbReference>
<name>A0A9X4M4J2_9CYAN</name>
<dbReference type="EMBL" id="VBTY01000016">
    <property type="protein sequence ID" value="MDG3493596.1"/>
    <property type="molecule type" value="Genomic_DNA"/>
</dbReference>
<feature type="chain" id="PRO_5040997279" evidence="1">
    <location>
        <begin position="26"/>
        <end position="117"/>
    </location>
</feature>
<accession>A0A9X4M4J2</accession>
<comment type="caution">
    <text evidence="2">The sequence shown here is derived from an EMBL/GenBank/DDBJ whole genome shotgun (WGS) entry which is preliminary data.</text>
</comment>
<proteinExistence type="predicted"/>
<evidence type="ECO:0000256" key="1">
    <source>
        <dbReference type="SAM" id="SignalP"/>
    </source>
</evidence>
<gene>
    <name evidence="2" type="ORF">FEV09_03405</name>
</gene>
<sequence length="117" mass="12576">MVTQLPNKVAIASFISLLFASPSFAEPILTRFPNIDPASLNSNPPICFAQISSNQAIDLSSICGFRSPEICNIGLGEASEKSQLLSDFCRKNQRCEQTGTCNQQPAGLPDANPEFQG</sequence>
<keyword evidence="3" id="KW-1185">Reference proteome</keyword>
<evidence type="ECO:0000313" key="3">
    <source>
        <dbReference type="Proteomes" id="UP001152872"/>
    </source>
</evidence>
<reference evidence="2" key="1">
    <citation type="submission" date="2019-05" db="EMBL/GenBank/DDBJ databases">
        <title>Whole genome sequencing of Pseudanabaena catenata USMAC16.</title>
        <authorList>
            <person name="Khan Z."/>
            <person name="Omar W.M."/>
            <person name="Convey P."/>
            <person name="Merican F."/>
            <person name="Najimudin N."/>
        </authorList>
    </citation>
    <scope>NUCLEOTIDE SEQUENCE</scope>
    <source>
        <strain evidence="2">USMAC16</strain>
    </source>
</reference>
<keyword evidence="1" id="KW-0732">Signal</keyword>
<dbReference type="AlphaFoldDB" id="A0A9X4M4J2"/>
<dbReference type="Proteomes" id="UP001152872">
    <property type="component" value="Unassembled WGS sequence"/>
</dbReference>
<evidence type="ECO:0000313" key="2">
    <source>
        <dbReference type="EMBL" id="MDG3493596.1"/>
    </source>
</evidence>
<protein>
    <submittedName>
        <fullName evidence="2">Uncharacterized protein</fullName>
    </submittedName>
</protein>